<organism evidence="3 4">
    <name type="scientific">Oryza rufipogon</name>
    <name type="common">Brownbeard rice</name>
    <name type="synonym">Asian wild rice</name>
    <dbReference type="NCBI Taxonomy" id="4529"/>
    <lineage>
        <taxon>Eukaryota</taxon>
        <taxon>Viridiplantae</taxon>
        <taxon>Streptophyta</taxon>
        <taxon>Embryophyta</taxon>
        <taxon>Tracheophyta</taxon>
        <taxon>Spermatophyta</taxon>
        <taxon>Magnoliopsida</taxon>
        <taxon>Liliopsida</taxon>
        <taxon>Poales</taxon>
        <taxon>Poaceae</taxon>
        <taxon>BOP clade</taxon>
        <taxon>Oryzoideae</taxon>
        <taxon>Oryzeae</taxon>
        <taxon>Oryzinae</taxon>
        <taxon>Oryza</taxon>
    </lineage>
</organism>
<evidence type="ECO:0000256" key="1">
    <source>
        <dbReference type="SAM" id="MobiDB-lite"/>
    </source>
</evidence>
<dbReference type="HOGENOM" id="CLU_395574_0_0_1"/>
<sequence>MVKLFVYSRDLNIKLEMNGSRYQSDVSAAVLEHLKIVEIKCEVVDERVHEVLKFLSTLNICKITAGERDIKLGPTFQYNTTPFTIPTTTFLFLSPNFLGSSSLYRTQINPAATVVTLAGGSISRRRRKHQLQEATTAAAALAEACGSDGGSGGSGGGARGIRRRLRRQSREKAAAEVAALAEEAATVATSLAEEAWAEAVLVGVRGFDEVGVSHVTAAAAALVVGPPSAAVLTANHQRHQLRALFSFPWRQTTKCIEERGEFQGREMNTAFFYSIWPGVLCSSTAQAQPNLPSSVQGPARRGDWSHRRRGAHQSFDGMPPTKRAKKAAAAGGGDLIGALPDAMLHRILSLLPAQEAVRTCVLARRWRHLWRSAPGLRVVRAAGRPPATVEELQGFVDHLLLLRGGSSLDTCELSFDQIRRQDIPRVNLWIRHIVMCKVRVLVLHLNPYCHELDELPLVSQHLTRLELSGLILNDSFLNFSSCPALDYLEIVQCYFSSLTKITSQLLKRLRIIKCFTGSRPHVHATNLISLHLDTITRTPVLERLPSLVKADIKLNSQCRDFSSFDDFSGGCNHEFCGGCRGVQAENCVLLRGLSEAKNLALVAETKMGPKHKVEMKGSRHPSGVSAAMLKYLEIVEVKCEVVDESVLDVLKASLSRNRRVGKKMDCSIREAPTILEITCFMCGILLRSACRNNVSQL</sequence>
<proteinExistence type="predicted"/>
<evidence type="ECO:0000313" key="4">
    <source>
        <dbReference type="Proteomes" id="UP000008022"/>
    </source>
</evidence>
<dbReference type="SUPFAM" id="SSF81383">
    <property type="entry name" value="F-box domain"/>
    <property type="match status" value="1"/>
</dbReference>
<dbReference type="Gene3D" id="1.20.1280.50">
    <property type="match status" value="1"/>
</dbReference>
<dbReference type="InterPro" id="IPR036047">
    <property type="entry name" value="F-box-like_dom_sf"/>
</dbReference>
<keyword evidence="4" id="KW-1185">Reference proteome</keyword>
<dbReference type="Proteomes" id="UP000008022">
    <property type="component" value="Unassembled WGS sequence"/>
</dbReference>
<dbReference type="STRING" id="4529.A0A0E0R5E0"/>
<dbReference type="InterPro" id="IPR001810">
    <property type="entry name" value="F-box_dom"/>
</dbReference>
<name>A0A0E0R5E0_ORYRU</name>
<dbReference type="CDD" id="cd22160">
    <property type="entry name" value="F-box_AtFBL13-like"/>
    <property type="match status" value="1"/>
</dbReference>
<feature type="region of interest" description="Disordered" evidence="1">
    <location>
        <begin position="287"/>
        <end position="324"/>
    </location>
</feature>
<dbReference type="InterPro" id="IPR053197">
    <property type="entry name" value="F-box_SCFL_complex_component"/>
</dbReference>
<reference evidence="3" key="2">
    <citation type="submission" date="2015-06" db="UniProtKB">
        <authorList>
            <consortium name="EnsemblPlants"/>
        </authorList>
    </citation>
    <scope>IDENTIFICATION</scope>
</reference>
<dbReference type="Gramene" id="ORUFI11G05990.1">
    <property type="protein sequence ID" value="ORUFI11G05990.1"/>
    <property type="gene ID" value="ORUFI11G05990"/>
</dbReference>
<feature type="compositionally biased region" description="Gly residues" evidence="1">
    <location>
        <begin position="147"/>
        <end position="159"/>
    </location>
</feature>
<feature type="domain" description="F-box" evidence="2">
    <location>
        <begin position="339"/>
        <end position="373"/>
    </location>
</feature>
<dbReference type="PANTHER" id="PTHR34223:SF80">
    <property type="entry name" value="OS11G0205900 PROTEIN"/>
    <property type="match status" value="1"/>
</dbReference>
<dbReference type="InterPro" id="IPR053781">
    <property type="entry name" value="F-box_AtFBL13-like"/>
</dbReference>
<dbReference type="SUPFAM" id="SSF52058">
    <property type="entry name" value="L domain-like"/>
    <property type="match status" value="1"/>
</dbReference>
<dbReference type="PANTHER" id="PTHR34223">
    <property type="entry name" value="OS11G0201299 PROTEIN"/>
    <property type="match status" value="1"/>
</dbReference>
<protein>
    <recommendedName>
        <fullName evidence="2">F-box domain-containing protein</fullName>
    </recommendedName>
</protein>
<dbReference type="eggNOG" id="ENOG502SQNS">
    <property type="taxonomic scope" value="Eukaryota"/>
</dbReference>
<dbReference type="EnsemblPlants" id="ORUFI11G05990.1">
    <property type="protein sequence ID" value="ORUFI11G05990.1"/>
    <property type="gene ID" value="ORUFI11G05990"/>
</dbReference>
<feature type="region of interest" description="Disordered" evidence="1">
    <location>
        <begin position="146"/>
        <end position="166"/>
    </location>
</feature>
<evidence type="ECO:0000259" key="2">
    <source>
        <dbReference type="Pfam" id="PF00646"/>
    </source>
</evidence>
<evidence type="ECO:0000313" key="3">
    <source>
        <dbReference type="EnsemblPlants" id="ORUFI11G05990.1"/>
    </source>
</evidence>
<dbReference type="Pfam" id="PF00646">
    <property type="entry name" value="F-box"/>
    <property type="match status" value="1"/>
</dbReference>
<dbReference type="AlphaFoldDB" id="A0A0E0R5E0"/>
<feature type="compositionally biased region" description="Polar residues" evidence="1">
    <location>
        <begin position="287"/>
        <end position="296"/>
    </location>
</feature>
<accession>A0A0E0R5E0</accession>
<reference evidence="4" key="1">
    <citation type="submission" date="2013-06" db="EMBL/GenBank/DDBJ databases">
        <authorList>
            <person name="Zhao Q."/>
        </authorList>
    </citation>
    <scope>NUCLEOTIDE SEQUENCE</scope>
    <source>
        <strain evidence="4">cv. W1943</strain>
    </source>
</reference>